<reference evidence="1 2" key="1">
    <citation type="submission" date="2020-03" db="EMBL/GenBank/DDBJ databases">
        <title>Genomic Encyclopedia of Type Strains, Phase IV (KMG-IV): sequencing the most valuable type-strain genomes for metagenomic binning, comparative biology and taxonomic classification.</title>
        <authorList>
            <person name="Goeker M."/>
        </authorList>
    </citation>
    <scope>NUCLEOTIDE SEQUENCE [LARGE SCALE GENOMIC DNA]</scope>
    <source>
        <strain evidence="1 2">DSM 26613</strain>
    </source>
</reference>
<dbReference type="RefSeq" id="WP_167660521.1">
    <property type="nucleotide sequence ID" value="NZ_BMCQ01000004.1"/>
</dbReference>
<evidence type="ECO:0000313" key="1">
    <source>
        <dbReference type="EMBL" id="NJB64318.1"/>
    </source>
</evidence>
<sequence length="237" mass="26529">MQVLSTFENVWLQPREKLDGISMMDHLYNRLDGIYPSKFTANFRDVSAISNWKEAWAEAFADERITPQDVALGLKNCIRMFNWPPSLPEFLKACRPHLEPNVAFFEAVRGMQARSAGKTGDWSHPAIFYAALAVGQYEMMNQSYQQLKARWEKAFGEQLALGQWPEIPPVVEALPAPARTEEGKAQIRKVSSMASDALASNGKDHKRWAKRILENPEGKSMFAVNAAKAALGMEAGA</sequence>
<dbReference type="EMBL" id="JAATIZ010000001">
    <property type="protein sequence ID" value="NJB64318.1"/>
    <property type="molecule type" value="Genomic_DNA"/>
</dbReference>
<evidence type="ECO:0008006" key="3">
    <source>
        <dbReference type="Google" id="ProtNLM"/>
    </source>
</evidence>
<accession>A0ABX0WM55</accession>
<protein>
    <recommendedName>
        <fullName evidence="3">Replication protein P</fullName>
    </recommendedName>
</protein>
<gene>
    <name evidence="1" type="ORF">GGR41_000539</name>
</gene>
<comment type="caution">
    <text evidence="1">The sequence shown here is derived from an EMBL/GenBank/DDBJ whole genome shotgun (WGS) entry which is preliminary data.</text>
</comment>
<proteinExistence type="predicted"/>
<name>A0ABX0WM55_9BURK</name>
<organism evidence="1 2">
    <name type="scientific">Paenalcaligenes hominis</name>
    <dbReference type="NCBI Taxonomy" id="643674"/>
    <lineage>
        <taxon>Bacteria</taxon>
        <taxon>Pseudomonadati</taxon>
        <taxon>Pseudomonadota</taxon>
        <taxon>Betaproteobacteria</taxon>
        <taxon>Burkholderiales</taxon>
        <taxon>Alcaligenaceae</taxon>
        <taxon>Paenalcaligenes</taxon>
    </lineage>
</organism>
<dbReference type="Proteomes" id="UP000783934">
    <property type="component" value="Unassembled WGS sequence"/>
</dbReference>
<keyword evidence="2" id="KW-1185">Reference proteome</keyword>
<evidence type="ECO:0000313" key="2">
    <source>
        <dbReference type="Proteomes" id="UP000783934"/>
    </source>
</evidence>